<name>A0A3B0VMA1_9ZZZZ</name>
<dbReference type="EMBL" id="UOFC01000015">
    <property type="protein sequence ID" value="VAW44665.1"/>
    <property type="molecule type" value="Genomic_DNA"/>
</dbReference>
<protein>
    <submittedName>
        <fullName evidence="1">Uncharacterized protein</fullName>
    </submittedName>
</protein>
<gene>
    <name evidence="1" type="ORF">MNBD_GAMMA03-1700</name>
</gene>
<reference evidence="1" key="1">
    <citation type="submission" date="2018-06" db="EMBL/GenBank/DDBJ databases">
        <authorList>
            <person name="Zhirakovskaya E."/>
        </authorList>
    </citation>
    <scope>NUCLEOTIDE SEQUENCE</scope>
</reference>
<evidence type="ECO:0000313" key="1">
    <source>
        <dbReference type="EMBL" id="VAW44665.1"/>
    </source>
</evidence>
<organism evidence="1">
    <name type="scientific">hydrothermal vent metagenome</name>
    <dbReference type="NCBI Taxonomy" id="652676"/>
    <lineage>
        <taxon>unclassified sequences</taxon>
        <taxon>metagenomes</taxon>
        <taxon>ecological metagenomes</taxon>
    </lineage>
</organism>
<sequence>MTLLGREKPELPCEVLFSDLEILALNVFEKKTVPET</sequence>
<dbReference type="AlphaFoldDB" id="A0A3B0VMA1"/>
<accession>A0A3B0VMA1</accession>
<proteinExistence type="predicted"/>